<evidence type="ECO:0000313" key="1">
    <source>
        <dbReference type="EMBL" id="MPN61901.1"/>
    </source>
</evidence>
<reference evidence="1" key="1">
    <citation type="submission" date="2019-08" db="EMBL/GenBank/DDBJ databases">
        <authorList>
            <person name="Kucharzyk K."/>
            <person name="Murdoch R.W."/>
            <person name="Higgins S."/>
            <person name="Loffler F."/>
        </authorList>
    </citation>
    <scope>NUCLEOTIDE SEQUENCE</scope>
</reference>
<proteinExistence type="predicted"/>
<gene>
    <name evidence="1" type="ORF">SDC9_209647</name>
</gene>
<organism evidence="1">
    <name type="scientific">bioreactor metagenome</name>
    <dbReference type="NCBI Taxonomy" id="1076179"/>
    <lineage>
        <taxon>unclassified sequences</taxon>
        <taxon>metagenomes</taxon>
        <taxon>ecological metagenomes</taxon>
    </lineage>
</organism>
<accession>A0A645JE80</accession>
<name>A0A645JE80_9ZZZZ</name>
<protein>
    <submittedName>
        <fullName evidence="1">Uncharacterized protein</fullName>
    </submittedName>
</protein>
<sequence>MAGIKQGADLPYPLGKLDVFGFAKMHLAQRGVKVRHAIVHIDGHPHIRIQHMIPAVNLSDALLAVHAIHYTENLRIFADLIFDVADSLRKRRILNSHNDQIGRITGGFRGDDGKMMRHAVDGHTLGLQSGFSRTAR</sequence>
<comment type="caution">
    <text evidence="1">The sequence shown here is derived from an EMBL/GenBank/DDBJ whole genome shotgun (WGS) entry which is preliminary data.</text>
</comment>
<dbReference type="EMBL" id="VSSQ01139181">
    <property type="protein sequence ID" value="MPN61901.1"/>
    <property type="molecule type" value="Genomic_DNA"/>
</dbReference>
<dbReference type="AlphaFoldDB" id="A0A645JE80"/>